<reference evidence="3 4" key="1">
    <citation type="submission" date="2019-04" db="EMBL/GenBank/DDBJ databases">
        <title>Natronospirillum operosus gen. nov., sp. nov., a haloalkaliphilic satellite isolated from decaying biomass of laboratory culture of cyanobacterium Geitlerinema sp. and proposal of Natronospirillaceae fam. nov. and Saccharospirillaceae fam. nov.</title>
        <authorList>
            <person name="Kevbrin V."/>
            <person name="Boltyanskaya Y."/>
            <person name="Koziaeva V."/>
            <person name="Grouzdev D.S."/>
            <person name="Park M."/>
            <person name="Cho J."/>
        </authorList>
    </citation>
    <scope>NUCLEOTIDE SEQUENCE [LARGE SCALE GENOMIC DNA]</scope>
    <source>
        <strain evidence="3 4">G-116</strain>
    </source>
</reference>
<dbReference type="PANTHER" id="PTHR47756">
    <property type="entry name" value="BLL6612 PROTEIN-RELATED"/>
    <property type="match status" value="1"/>
</dbReference>
<dbReference type="GO" id="GO:0003700">
    <property type="term" value="F:DNA-binding transcription factor activity"/>
    <property type="evidence" value="ECO:0007669"/>
    <property type="project" value="InterPro"/>
</dbReference>
<proteinExistence type="predicted"/>
<dbReference type="Proteomes" id="UP000297475">
    <property type="component" value="Unassembled WGS sequence"/>
</dbReference>
<keyword evidence="4" id="KW-1185">Reference proteome</keyword>
<dbReference type="GO" id="GO:0006352">
    <property type="term" value="P:DNA-templated transcription initiation"/>
    <property type="evidence" value="ECO:0007669"/>
    <property type="project" value="InterPro"/>
</dbReference>
<evidence type="ECO:0000313" key="3">
    <source>
        <dbReference type="EMBL" id="TGG94890.1"/>
    </source>
</evidence>
<protein>
    <submittedName>
        <fullName evidence="3">RNA polymerase subunit sigma-70</fullName>
    </submittedName>
</protein>
<dbReference type="InterPro" id="IPR013325">
    <property type="entry name" value="RNA_pol_sigma_r2"/>
</dbReference>
<dbReference type="SUPFAM" id="SSF88659">
    <property type="entry name" value="Sigma3 and sigma4 domains of RNA polymerase sigma factors"/>
    <property type="match status" value="1"/>
</dbReference>
<comment type="caution">
    <text evidence="3">The sequence shown here is derived from an EMBL/GenBank/DDBJ whole genome shotgun (WGS) entry which is preliminary data.</text>
</comment>
<feature type="domain" description="RNA polymerase sigma-70 region 2" evidence="1">
    <location>
        <begin position="23"/>
        <end position="83"/>
    </location>
</feature>
<dbReference type="Gene3D" id="1.10.1740.10">
    <property type="match status" value="1"/>
</dbReference>
<feature type="domain" description="DUF6596" evidence="2">
    <location>
        <begin position="188"/>
        <end position="286"/>
    </location>
</feature>
<organism evidence="3 4">
    <name type="scientific">Natronospirillum operosum</name>
    <dbReference type="NCBI Taxonomy" id="2759953"/>
    <lineage>
        <taxon>Bacteria</taxon>
        <taxon>Pseudomonadati</taxon>
        <taxon>Pseudomonadota</taxon>
        <taxon>Gammaproteobacteria</taxon>
        <taxon>Oceanospirillales</taxon>
        <taxon>Natronospirillaceae</taxon>
        <taxon>Natronospirillum</taxon>
    </lineage>
</organism>
<evidence type="ECO:0000313" key="4">
    <source>
        <dbReference type="Proteomes" id="UP000297475"/>
    </source>
</evidence>
<dbReference type="InterPro" id="IPR007627">
    <property type="entry name" value="RNA_pol_sigma70_r2"/>
</dbReference>
<gene>
    <name evidence="3" type="ORF">E4656_00205</name>
</gene>
<name>A0A4Z0WCY6_9GAMM</name>
<dbReference type="PANTHER" id="PTHR47756:SF2">
    <property type="entry name" value="BLL6612 PROTEIN"/>
    <property type="match status" value="1"/>
</dbReference>
<dbReference type="Pfam" id="PF20239">
    <property type="entry name" value="DUF6596"/>
    <property type="match status" value="1"/>
</dbReference>
<dbReference type="AlphaFoldDB" id="A0A4Z0WCY6"/>
<sequence>MGRPELSRCQASARAERAARASYGRLLAILAAPSGDIEYAEDALGDAFERALRVWPQSGVPDNPDAWLLTAARNRMRDMFRSAAYRTSVPFDSAAESLPAPAAPDLDPDDIPDRRLALLFVCAHPAIAPGIRTPLMLQTVLGIEARQIAQAFALPGPAMAQRLVRAKRRIRDTRMPFEVPGRSQMPHRLEAVLEAIYGAFAVDWWLVSGRTVNETLAAEAHYLATTLCDLLQDEPEALGLAALISLSLARMEARYANGVFVPLEQQDTAAWDPALIRQGEQYLRRASAFGRIGRFQLEAAIQSVHCARATPGSTDWATLRRLHALLVSTAPTLGARVAFAATIGRTDGPEAGLAALDAIDDAAVQRFQPAWATRAYLLAELGHTEAARQAYDKAISMTTEQGIREYLQARRSAVSS</sequence>
<dbReference type="Pfam" id="PF04542">
    <property type="entry name" value="Sigma70_r2"/>
    <property type="match status" value="1"/>
</dbReference>
<evidence type="ECO:0000259" key="2">
    <source>
        <dbReference type="Pfam" id="PF20239"/>
    </source>
</evidence>
<dbReference type="RefSeq" id="WP_135480101.1">
    <property type="nucleotide sequence ID" value="NZ_SRMF01000001.1"/>
</dbReference>
<dbReference type="EMBL" id="SRMF01000001">
    <property type="protein sequence ID" value="TGG94890.1"/>
    <property type="molecule type" value="Genomic_DNA"/>
</dbReference>
<evidence type="ECO:0000259" key="1">
    <source>
        <dbReference type="Pfam" id="PF04542"/>
    </source>
</evidence>
<dbReference type="SUPFAM" id="SSF88946">
    <property type="entry name" value="Sigma2 domain of RNA polymerase sigma factors"/>
    <property type="match status" value="1"/>
</dbReference>
<accession>A0A4Z0WCY6</accession>
<dbReference type="InterPro" id="IPR046531">
    <property type="entry name" value="DUF6596"/>
</dbReference>
<dbReference type="InterPro" id="IPR013324">
    <property type="entry name" value="RNA_pol_sigma_r3/r4-like"/>
</dbReference>
<dbReference type="OrthoDB" id="9780299at2"/>